<evidence type="ECO:0000256" key="4">
    <source>
        <dbReference type="ARBA" id="ARBA00022989"/>
    </source>
</evidence>
<dbReference type="CDD" id="cd13128">
    <property type="entry name" value="MATE_Wzx_like"/>
    <property type="match status" value="1"/>
</dbReference>
<evidence type="ECO:0000256" key="3">
    <source>
        <dbReference type="ARBA" id="ARBA00022692"/>
    </source>
</evidence>
<feature type="transmembrane region" description="Helical" evidence="7">
    <location>
        <begin position="366"/>
        <end position="390"/>
    </location>
</feature>
<feature type="transmembrane region" description="Helical" evidence="7">
    <location>
        <begin position="241"/>
        <end position="262"/>
    </location>
</feature>
<name>A0A6J4QNX2_9ACTN</name>
<feature type="transmembrane region" description="Helical" evidence="7">
    <location>
        <begin position="520"/>
        <end position="540"/>
    </location>
</feature>
<feature type="transmembrane region" description="Helical" evidence="7">
    <location>
        <begin position="396"/>
        <end position="416"/>
    </location>
</feature>
<keyword evidence="3 7" id="KW-0812">Transmembrane</keyword>
<keyword evidence="2" id="KW-1003">Cell membrane</keyword>
<dbReference type="GO" id="GO:0005886">
    <property type="term" value="C:plasma membrane"/>
    <property type="evidence" value="ECO:0007669"/>
    <property type="project" value="UniProtKB-SubCell"/>
</dbReference>
<feature type="compositionally biased region" description="Basic and acidic residues" evidence="6">
    <location>
        <begin position="1"/>
        <end position="19"/>
    </location>
</feature>
<accession>A0A6J4QNX2</accession>
<dbReference type="EMBL" id="CADCVH010000001">
    <property type="protein sequence ID" value="CAA9442549.1"/>
    <property type="molecule type" value="Genomic_DNA"/>
</dbReference>
<dbReference type="PANTHER" id="PTHR30250:SF27">
    <property type="entry name" value="POLYSACCHARIDE BIOSYNTHESIS PROTEIN"/>
    <property type="match status" value="1"/>
</dbReference>
<comment type="subcellular location">
    <subcellularLocation>
        <location evidence="1">Cell membrane</location>
        <topology evidence="1">Multi-pass membrane protein</topology>
    </subcellularLocation>
</comment>
<dbReference type="InterPro" id="IPR050833">
    <property type="entry name" value="Poly_Biosynth_Transport"/>
</dbReference>
<gene>
    <name evidence="8" type="ORF">AVDCRST_MAG02-201</name>
</gene>
<feature type="transmembrane region" description="Helical" evidence="7">
    <location>
        <begin position="428"/>
        <end position="452"/>
    </location>
</feature>
<dbReference type="PANTHER" id="PTHR30250">
    <property type="entry name" value="PST FAMILY PREDICTED COLANIC ACID TRANSPORTER"/>
    <property type="match status" value="1"/>
</dbReference>
<evidence type="ECO:0000256" key="2">
    <source>
        <dbReference type="ARBA" id="ARBA00022475"/>
    </source>
</evidence>
<feature type="transmembrane region" description="Helical" evidence="7">
    <location>
        <begin position="458"/>
        <end position="480"/>
    </location>
</feature>
<feature type="region of interest" description="Disordered" evidence="6">
    <location>
        <begin position="1"/>
        <end position="54"/>
    </location>
</feature>
<proteinExistence type="predicted"/>
<feature type="transmembrane region" description="Helical" evidence="7">
    <location>
        <begin position="298"/>
        <end position="320"/>
    </location>
</feature>
<protein>
    <submittedName>
        <fullName evidence="8">Heteropolysaccharide repeat unit export protein</fullName>
    </submittedName>
</protein>
<organism evidence="8">
    <name type="scientific">uncultured Rubrobacteraceae bacterium</name>
    <dbReference type="NCBI Taxonomy" id="349277"/>
    <lineage>
        <taxon>Bacteria</taxon>
        <taxon>Bacillati</taxon>
        <taxon>Actinomycetota</taxon>
        <taxon>Rubrobacteria</taxon>
        <taxon>Rubrobacterales</taxon>
        <taxon>Rubrobacteraceae</taxon>
        <taxon>environmental samples</taxon>
    </lineage>
</organism>
<dbReference type="Pfam" id="PF01943">
    <property type="entry name" value="Polysacc_synt"/>
    <property type="match status" value="1"/>
</dbReference>
<keyword evidence="5 7" id="KW-0472">Membrane</keyword>
<feature type="transmembrane region" description="Helical" evidence="7">
    <location>
        <begin position="492"/>
        <end position="514"/>
    </location>
</feature>
<reference evidence="8" key="1">
    <citation type="submission" date="2020-02" db="EMBL/GenBank/DDBJ databases">
        <authorList>
            <person name="Meier V. D."/>
        </authorList>
    </citation>
    <scope>NUCLEOTIDE SEQUENCE</scope>
    <source>
        <strain evidence="8">AVDCRST_MAG02</strain>
    </source>
</reference>
<dbReference type="AlphaFoldDB" id="A0A6J4QNX2"/>
<feature type="transmembrane region" description="Helical" evidence="7">
    <location>
        <begin position="183"/>
        <end position="203"/>
    </location>
</feature>
<evidence type="ECO:0000256" key="7">
    <source>
        <dbReference type="SAM" id="Phobius"/>
    </source>
</evidence>
<feature type="transmembrane region" description="Helical" evidence="7">
    <location>
        <begin position="215"/>
        <end position="235"/>
    </location>
</feature>
<sequence length="573" mass="61160">MNTEENPKRDETAAEERVADPGTATNGGQGVPPAAAGDAPSGVPGVAETDSLGEDKDDSYVARVARGAGISTAGQGIGRVLGYLSLLAMARLFGPTAQGFYQAGVAILNGAQILSRFGMENGVVRYVAHYRAQEDTARVKGTIIQAIAITFALSMVISAVMIFGSSLEVVQNWQFKDYSMAPVLRAFAVVLPFFVFMMMVLWATQGFQTVTYASYVQQIIRPALFLAFLFVFYLLGTRTVGIIAAFGISMALGSVVAVYYLWKLFPEVFDRSVPAKYETKALFNVSVPMSITTGAQYLNTWSAVLVLGIFAIGPPVAVFGTAARTATLSTIVRFAFSGIFSPMISSFYSRGEMGELDRLYKDISRWIFTGAFAIFLLLVLLSYEVLAVFGEKYVEGIAALIIVALAQLFSSSVGPTPRMLAMTENQNVVMVATAIAAIIGLSVSTVLIVTAPTPEGKILGAAIGMASGIVVENAATLLAVRRRLGFWPYNLAWLKPLLAGLAAAALAFLVNLLLPVPVLVTIAVVGAVFGIAYLALLLLFGLSETDKEFLGAFWNVAKRRLPARFRGGGESRG</sequence>
<dbReference type="InterPro" id="IPR002797">
    <property type="entry name" value="Polysacc_synth"/>
</dbReference>
<evidence type="ECO:0000313" key="8">
    <source>
        <dbReference type="EMBL" id="CAA9442549.1"/>
    </source>
</evidence>
<feature type="transmembrane region" description="Helical" evidence="7">
    <location>
        <begin position="143"/>
        <end position="163"/>
    </location>
</feature>
<evidence type="ECO:0000256" key="6">
    <source>
        <dbReference type="SAM" id="MobiDB-lite"/>
    </source>
</evidence>
<evidence type="ECO:0000256" key="5">
    <source>
        <dbReference type="ARBA" id="ARBA00023136"/>
    </source>
</evidence>
<evidence type="ECO:0000256" key="1">
    <source>
        <dbReference type="ARBA" id="ARBA00004651"/>
    </source>
</evidence>
<keyword evidence="4 7" id="KW-1133">Transmembrane helix</keyword>